<evidence type="ECO:0000313" key="3">
    <source>
        <dbReference type="EMBL" id="ETY70708.1"/>
    </source>
</evidence>
<name>W4N6I5_9BIFI</name>
<feature type="domain" description="SpaA-like prealbumin fold" evidence="2">
    <location>
        <begin position="460"/>
        <end position="576"/>
    </location>
</feature>
<reference evidence="3 4" key="1">
    <citation type="journal article" date="2014" name="Genome Announc.">
        <title>The Genome Sequence of Bifidobacterium moukalabense DSM 27321 Highlights the Close Phylogenetic Relatedness with the Bifidobacterium dentium Taxon.</title>
        <authorList>
            <person name="Lugli G.A."/>
            <person name="Duranti S."/>
            <person name="Milani C."/>
            <person name="Turroni F."/>
            <person name="Viappiani A."/>
            <person name="Mangifesta M."/>
            <person name="van Sinderen D."/>
            <person name="Ventura M."/>
        </authorList>
    </citation>
    <scope>NUCLEOTIDE SEQUENCE [LARGE SCALE GENOMIC DNA]</scope>
    <source>
        <strain evidence="3 4">DSM 27321</strain>
    </source>
</reference>
<sequence>MADGEYVTGFTVTSAEKLEKSIVFSYQTTGIVTGTSNQYYYDNKGQVNDSPTKTAQVTYTPKQPNWSITKTDALDSSKSSTEHAYHELKCQAGQQTTTDIGDTVCNDPYMEWNIKVQQANFSSVNDYTSDLTITETLPENVSLLNGANTDNAGLLLQMKNLYDQPIGDAFPLSIPDDGQTSTTTYQWNPNFWENGIYYSDIPLSFKVSRNGNQLSIVVSKEVLKALNTYVYNKGNLSFSLTVRAGFDSTKLDLTKSWKNAQVFKNTVNLNDGSSKKGTDATQTQTITKNDDWNAVRKSYGQIESNVIPYAVVVNPYGKDLDPSSETVTLVDTMTYTHNSDNNLSVSLRDVKVYRYDKNKKNDDGTACKDSQCIGEEVPLEEYSYQYEHSGDTQRTNTLTFTLPDATPLVVTYNYRYAGKLGNHNGNTIANKASMEGVSSSGTSVKVAVNDTSAGATHNLLRFHKVDEKDYSITLSGVKFALYAWNPEANNGQGDYESACPTTDDGENQYLETDKDGMLLISAKASQSEGSEDSCSGNTASINSNVAYKLVEVEAHSGYEKTDQPYYFMIVDDDTSKWPVKKPKDFESTYEITGIYNDYFTNKKIHCGRAAINRRNGRRVVHWRRSADSDGGELRAGRIPQERQT</sequence>
<dbReference type="STRING" id="1435051.BMOU_1567"/>
<dbReference type="GO" id="GO:0005975">
    <property type="term" value="P:carbohydrate metabolic process"/>
    <property type="evidence" value="ECO:0007669"/>
    <property type="project" value="UniProtKB-ARBA"/>
</dbReference>
<dbReference type="Proteomes" id="UP000019155">
    <property type="component" value="Unassembled WGS sequence"/>
</dbReference>
<dbReference type="InterPro" id="IPR041033">
    <property type="entry name" value="SpaA_PFL_dom_1"/>
</dbReference>
<dbReference type="AlphaFoldDB" id="W4N6I5"/>
<evidence type="ECO:0000256" key="1">
    <source>
        <dbReference type="SAM" id="MobiDB-lite"/>
    </source>
</evidence>
<protein>
    <recommendedName>
        <fullName evidence="2">SpaA-like prealbumin fold domain-containing protein</fullName>
    </recommendedName>
</protein>
<comment type="caution">
    <text evidence="3">The sequence shown here is derived from an EMBL/GenBank/DDBJ whole genome shotgun (WGS) entry which is preliminary data.</text>
</comment>
<keyword evidence="4" id="KW-1185">Reference proteome</keyword>
<gene>
    <name evidence="3" type="ORF">BMOU_1567</name>
</gene>
<feature type="region of interest" description="Disordered" evidence="1">
    <location>
        <begin position="625"/>
        <end position="644"/>
    </location>
</feature>
<dbReference type="EMBL" id="AZMV01000007">
    <property type="protein sequence ID" value="ETY70708.1"/>
    <property type="molecule type" value="Genomic_DNA"/>
</dbReference>
<evidence type="ECO:0000313" key="4">
    <source>
        <dbReference type="Proteomes" id="UP000019155"/>
    </source>
</evidence>
<proteinExistence type="predicted"/>
<dbReference type="Pfam" id="PF17802">
    <property type="entry name" value="SpaA"/>
    <property type="match status" value="1"/>
</dbReference>
<dbReference type="InterPro" id="IPR013783">
    <property type="entry name" value="Ig-like_fold"/>
</dbReference>
<dbReference type="eggNOG" id="COG4932">
    <property type="taxonomic scope" value="Bacteria"/>
</dbReference>
<dbReference type="Gene3D" id="2.60.40.10">
    <property type="entry name" value="Immunoglobulins"/>
    <property type="match status" value="1"/>
</dbReference>
<organism evidence="3 4">
    <name type="scientific">Bifidobacterium moukalabense DSM 27321</name>
    <dbReference type="NCBI Taxonomy" id="1435051"/>
    <lineage>
        <taxon>Bacteria</taxon>
        <taxon>Bacillati</taxon>
        <taxon>Actinomycetota</taxon>
        <taxon>Actinomycetes</taxon>
        <taxon>Bifidobacteriales</taxon>
        <taxon>Bifidobacteriaceae</taxon>
        <taxon>Bifidobacterium</taxon>
    </lineage>
</organism>
<dbReference type="PATRIC" id="fig|1435051.3.peg.1551"/>
<accession>W4N6I5</accession>
<evidence type="ECO:0000259" key="2">
    <source>
        <dbReference type="Pfam" id="PF17802"/>
    </source>
</evidence>